<comment type="catalytic activity">
    <reaction evidence="5 7">
        <text>2-deoxy-D-ribose 5-phosphate = D-glyceraldehyde 3-phosphate + acetaldehyde</text>
        <dbReference type="Rhea" id="RHEA:12821"/>
        <dbReference type="ChEBI" id="CHEBI:15343"/>
        <dbReference type="ChEBI" id="CHEBI:59776"/>
        <dbReference type="ChEBI" id="CHEBI:62877"/>
        <dbReference type="EC" id="4.1.2.4"/>
    </reaction>
</comment>
<reference evidence="8" key="2">
    <citation type="journal article" date="2021" name="PeerJ">
        <title>Extensive microbial diversity within the chicken gut microbiome revealed by metagenomics and culture.</title>
        <authorList>
            <person name="Gilroy R."/>
            <person name="Ravi A."/>
            <person name="Getino M."/>
            <person name="Pursley I."/>
            <person name="Horton D.L."/>
            <person name="Alikhan N.F."/>
            <person name="Baker D."/>
            <person name="Gharbi K."/>
            <person name="Hall N."/>
            <person name="Watson M."/>
            <person name="Adriaenssens E.M."/>
            <person name="Foster-Nyarko E."/>
            <person name="Jarju S."/>
            <person name="Secka A."/>
            <person name="Antonio M."/>
            <person name="Oren A."/>
            <person name="Chaudhuri R.R."/>
            <person name="La Ragione R."/>
            <person name="Hildebrand F."/>
            <person name="Pallen M.J."/>
        </authorList>
    </citation>
    <scope>NUCLEOTIDE SEQUENCE</scope>
    <source>
        <strain evidence="8">ChiHcec3-11533</strain>
    </source>
</reference>
<evidence type="ECO:0000256" key="5">
    <source>
        <dbReference type="ARBA" id="ARBA00048791"/>
    </source>
</evidence>
<dbReference type="PANTHER" id="PTHR10889">
    <property type="entry name" value="DEOXYRIBOSE-PHOSPHATE ALDOLASE"/>
    <property type="match status" value="1"/>
</dbReference>
<sequence>MKISRYIDHAVLKPALSPEEVRQAIQLGIDYDVYTVCMQPRDVALAAKMCKGTNTKVSAVVDFPHGAGGVAAKRAIAQSCLDAGAVELDMVMNYGAARGGEWDTVAEEIRAVVELAHVRGALVKVIFETCELTAEEIAKATEVSIQAGADFVKTSTGFAKSGATVEAVQIMLDAAKGRASVKPSGGIRSYADAKRYVDMGAKRLGVGFSTTPVLCKGEGESTETY</sequence>
<feature type="active site" description="Schiff-base intermediate with acetaldehyde" evidence="7">
    <location>
        <position position="153"/>
    </location>
</feature>
<organism evidence="8 9">
    <name type="scientific">Candidatus Pullichristensenella excrementigallinarum</name>
    <dbReference type="NCBI Taxonomy" id="2840907"/>
    <lineage>
        <taxon>Bacteria</taxon>
        <taxon>Bacillati</taxon>
        <taxon>Bacillota</taxon>
        <taxon>Clostridia</taxon>
        <taxon>Candidatus Pullichristensenella</taxon>
    </lineage>
</organism>
<dbReference type="GO" id="GO:0004139">
    <property type="term" value="F:deoxyribose-phosphate aldolase activity"/>
    <property type="evidence" value="ECO:0007669"/>
    <property type="project" value="UniProtKB-UniRule"/>
</dbReference>
<dbReference type="PANTHER" id="PTHR10889:SF1">
    <property type="entry name" value="DEOXYRIBOSE-PHOSPHATE ALDOLASE"/>
    <property type="match status" value="1"/>
</dbReference>
<keyword evidence="4 7" id="KW-0704">Schiff base</keyword>
<evidence type="ECO:0000256" key="6">
    <source>
        <dbReference type="ARBA" id="ARBA00056337"/>
    </source>
</evidence>
<dbReference type="PIRSF" id="PIRSF001357">
    <property type="entry name" value="DeoC"/>
    <property type="match status" value="1"/>
</dbReference>
<dbReference type="HAMAP" id="MF_00114">
    <property type="entry name" value="DeoC_type1"/>
    <property type="match status" value="1"/>
</dbReference>
<protein>
    <recommendedName>
        <fullName evidence="7">Deoxyribose-phosphate aldolase</fullName>
        <shortName evidence="7">DERA</shortName>
        <ecNumber evidence="7">4.1.2.4</ecNumber>
    </recommendedName>
    <alternativeName>
        <fullName evidence="7">2-deoxy-D-ribose 5-phosphate aldolase</fullName>
    </alternativeName>
    <alternativeName>
        <fullName evidence="7">Phosphodeoxyriboaldolase</fullName>
        <shortName evidence="7">Deoxyriboaldolase</shortName>
    </alternativeName>
</protein>
<evidence type="ECO:0000313" key="9">
    <source>
        <dbReference type="Proteomes" id="UP000824072"/>
    </source>
</evidence>
<dbReference type="EC" id="4.1.2.4" evidence="7"/>
<name>A0A9D1LBU2_9FIRM</name>
<dbReference type="InterPro" id="IPR002915">
    <property type="entry name" value="DeoC/FbaB/LacD_aldolase"/>
</dbReference>
<evidence type="ECO:0000256" key="7">
    <source>
        <dbReference type="HAMAP-Rule" id="MF_00114"/>
    </source>
</evidence>
<keyword evidence="3 7" id="KW-0456">Lyase</keyword>
<dbReference type="FunFam" id="3.20.20.70:FF:000044">
    <property type="entry name" value="Deoxyribose-phosphate aldolase"/>
    <property type="match status" value="1"/>
</dbReference>
<gene>
    <name evidence="7 8" type="primary">deoC</name>
    <name evidence="8" type="ORF">IAB02_00245</name>
</gene>
<proteinExistence type="inferred from homology"/>
<dbReference type="InterPro" id="IPR013785">
    <property type="entry name" value="Aldolase_TIM"/>
</dbReference>
<dbReference type="EMBL" id="DVMU01000005">
    <property type="protein sequence ID" value="HIU32967.1"/>
    <property type="molecule type" value="Genomic_DNA"/>
</dbReference>
<dbReference type="SMART" id="SM01133">
    <property type="entry name" value="DeoC"/>
    <property type="match status" value="1"/>
</dbReference>
<accession>A0A9D1LBU2</accession>
<dbReference type="Gene3D" id="3.20.20.70">
    <property type="entry name" value="Aldolase class I"/>
    <property type="match status" value="1"/>
</dbReference>
<comment type="function">
    <text evidence="6 7">Catalyzes a reversible aldol reaction between acetaldehyde and D-glyceraldehyde 3-phosphate to generate 2-deoxy-D-ribose 5-phosphate.</text>
</comment>
<comment type="caution">
    <text evidence="8">The sequence shown here is derived from an EMBL/GenBank/DDBJ whole genome shotgun (WGS) entry which is preliminary data.</text>
</comment>
<evidence type="ECO:0000256" key="3">
    <source>
        <dbReference type="ARBA" id="ARBA00023239"/>
    </source>
</evidence>
<evidence type="ECO:0000256" key="4">
    <source>
        <dbReference type="ARBA" id="ARBA00023270"/>
    </source>
</evidence>
<comment type="pathway">
    <text evidence="7">Carbohydrate degradation; 2-deoxy-D-ribose 1-phosphate degradation; D-glyceraldehyde 3-phosphate and acetaldehyde from 2-deoxy-alpha-D-ribose 1-phosphate: step 2/2.</text>
</comment>
<dbReference type="InterPro" id="IPR011343">
    <property type="entry name" value="DeoC"/>
</dbReference>
<dbReference type="GO" id="GO:0006018">
    <property type="term" value="P:2-deoxyribose 1-phosphate catabolic process"/>
    <property type="evidence" value="ECO:0007669"/>
    <property type="project" value="UniProtKB-UniRule"/>
</dbReference>
<keyword evidence="2 7" id="KW-0963">Cytoplasm</keyword>
<dbReference type="GO" id="GO:0005737">
    <property type="term" value="C:cytoplasm"/>
    <property type="evidence" value="ECO:0007669"/>
    <property type="project" value="UniProtKB-SubCell"/>
</dbReference>
<dbReference type="AlphaFoldDB" id="A0A9D1LBU2"/>
<comment type="subcellular location">
    <subcellularLocation>
        <location evidence="7">Cytoplasm</location>
    </subcellularLocation>
</comment>
<reference evidence="8" key="1">
    <citation type="submission" date="2020-10" db="EMBL/GenBank/DDBJ databases">
        <authorList>
            <person name="Gilroy R."/>
        </authorList>
    </citation>
    <scope>NUCLEOTIDE SEQUENCE</scope>
    <source>
        <strain evidence="8">ChiHcec3-11533</strain>
    </source>
</reference>
<evidence type="ECO:0000256" key="2">
    <source>
        <dbReference type="ARBA" id="ARBA00022490"/>
    </source>
</evidence>
<evidence type="ECO:0000256" key="1">
    <source>
        <dbReference type="ARBA" id="ARBA00010936"/>
    </source>
</evidence>
<dbReference type="SUPFAM" id="SSF51569">
    <property type="entry name" value="Aldolase"/>
    <property type="match status" value="1"/>
</dbReference>
<dbReference type="GO" id="GO:0009264">
    <property type="term" value="P:deoxyribonucleotide catabolic process"/>
    <property type="evidence" value="ECO:0007669"/>
    <property type="project" value="UniProtKB-UniRule"/>
</dbReference>
<feature type="active site" description="Proton donor/acceptor" evidence="7">
    <location>
        <position position="89"/>
    </location>
</feature>
<evidence type="ECO:0000313" key="8">
    <source>
        <dbReference type="EMBL" id="HIU32967.1"/>
    </source>
</evidence>
<comment type="similarity">
    <text evidence="1 7">Belongs to the DeoC/FbaB aldolase family. DeoC type 1 subfamily.</text>
</comment>
<dbReference type="GO" id="GO:0016052">
    <property type="term" value="P:carbohydrate catabolic process"/>
    <property type="evidence" value="ECO:0007669"/>
    <property type="project" value="TreeGrafter"/>
</dbReference>
<dbReference type="InterPro" id="IPR028581">
    <property type="entry name" value="DeoC_typeI"/>
</dbReference>
<dbReference type="Pfam" id="PF01791">
    <property type="entry name" value="DeoC"/>
    <property type="match status" value="1"/>
</dbReference>
<dbReference type="Proteomes" id="UP000824072">
    <property type="component" value="Unassembled WGS sequence"/>
</dbReference>
<dbReference type="NCBIfam" id="TIGR00126">
    <property type="entry name" value="deoC"/>
    <property type="match status" value="1"/>
</dbReference>
<dbReference type="CDD" id="cd00959">
    <property type="entry name" value="DeoC"/>
    <property type="match status" value="1"/>
</dbReference>
<feature type="active site" description="Proton donor/acceptor" evidence="7">
    <location>
        <position position="182"/>
    </location>
</feature>